<keyword evidence="3" id="KW-1185">Reference proteome</keyword>
<feature type="region of interest" description="Disordered" evidence="1">
    <location>
        <begin position="38"/>
        <end position="60"/>
    </location>
</feature>
<reference evidence="2 3" key="1">
    <citation type="submission" date="2023-05" db="EMBL/GenBank/DDBJ databases">
        <title>B98-5 Cell Line De Novo Hybrid Assembly: An Optical Mapping Approach.</title>
        <authorList>
            <person name="Kananen K."/>
            <person name="Auerbach J.A."/>
            <person name="Kautto E."/>
            <person name="Blachly J.S."/>
        </authorList>
    </citation>
    <scope>NUCLEOTIDE SEQUENCE [LARGE SCALE GENOMIC DNA]</scope>
    <source>
        <strain evidence="2">B95-8</strain>
        <tissue evidence="2">Cell line</tissue>
    </source>
</reference>
<dbReference type="Proteomes" id="UP001266305">
    <property type="component" value="Unassembled WGS sequence"/>
</dbReference>
<dbReference type="EMBL" id="JASSZA010000014">
    <property type="protein sequence ID" value="KAK2093756.1"/>
    <property type="molecule type" value="Genomic_DNA"/>
</dbReference>
<organism evidence="2 3">
    <name type="scientific">Saguinus oedipus</name>
    <name type="common">Cotton-top tamarin</name>
    <name type="synonym">Oedipomidas oedipus</name>
    <dbReference type="NCBI Taxonomy" id="9490"/>
    <lineage>
        <taxon>Eukaryota</taxon>
        <taxon>Metazoa</taxon>
        <taxon>Chordata</taxon>
        <taxon>Craniata</taxon>
        <taxon>Vertebrata</taxon>
        <taxon>Euteleostomi</taxon>
        <taxon>Mammalia</taxon>
        <taxon>Eutheria</taxon>
        <taxon>Euarchontoglires</taxon>
        <taxon>Primates</taxon>
        <taxon>Haplorrhini</taxon>
        <taxon>Platyrrhini</taxon>
        <taxon>Cebidae</taxon>
        <taxon>Callitrichinae</taxon>
        <taxon>Saguinus</taxon>
    </lineage>
</organism>
<evidence type="ECO:0000313" key="2">
    <source>
        <dbReference type="EMBL" id="KAK2093756.1"/>
    </source>
</evidence>
<proteinExistence type="predicted"/>
<feature type="region of interest" description="Disordered" evidence="1">
    <location>
        <begin position="1"/>
        <end position="24"/>
    </location>
</feature>
<gene>
    <name evidence="2" type="ORF">P7K49_027494</name>
</gene>
<name>A0ABQ9UA13_SAGOE</name>
<sequence>MSRVSKKPQGGCTLGPGTSGKGVCDNFQEEVLWDSGLDREVGQAGGQDGHFGSRQPQDNIAGRAQDPRFAVWWLFRVMDTSPLILVHGEEVKSEAASQIFSAEKPVSPLVEKFQ</sequence>
<protein>
    <submittedName>
        <fullName evidence="2">Uncharacterized protein</fullName>
    </submittedName>
</protein>
<evidence type="ECO:0000313" key="3">
    <source>
        <dbReference type="Proteomes" id="UP001266305"/>
    </source>
</evidence>
<evidence type="ECO:0000256" key="1">
    <source>
        <dbReference type="SAM" id="MobiDB-lite"/>
    </source>
</evidence>
<comment type="caution">
    <text evidence="2">The sequence shown here is derived from an EMBL/GenBank/DDBJ whole genome shotgun (WGS) entry which is preliminary data.</text>
</comment>
<accession>A0ABQ9UA13</accession>